<evidence type="ECO:0000256" key="2">
    <source>
        <dbReference type="SAM" id="SignalP"/>
    </source>
</evidence>
<evidence type="ECO:0000313" key="5">
    <source>
        <dbReference type="Proteomes" id="UP001476798"/>
    </source>
</evidence>
<dbReference type="EMBL" id="JAHRIO010072964">
    <property type="protein sequence ID" value="MEQ2182754.1"/>
    <property type="molecule type" value="Genomic_DNA"/>
</dbReference>
<keyword evidence="1" id="KW-0472">Membrane</keyword>
<feature type="domain" description="Ig-like" evidence="3">
    <location>
        <begin position="142"/>
        <end position="235"/>
    </location>
</feature>
<dbReference type="InterPro" id="IPR036179">
    <property type="entry name" value="Ig-like_dom_sf"/>
</dbReference>
<dbReference type="InterPro" id="IPR042836">
    <property type="entry name" value="SIG15"/>
</dbReference>
<dbReference type="InterPro" id="IPR013098">
    <property type="entry name" value="Ig_I-set"/>
</dbReference>
<keyword evidence="5" id="KW-1185">Reference proteome</keyword>
<keyword evidence="2" id="KW-0732">Signal</keyword>
<reference evidence="4 5" key="1">
    <citation type="submission" date="2021-06" db="EMBL/GenBank/DDBJ databases">
        <authorList>
            <person name="Palmer J.M."/>
        </authorList>
    </citation>
    <scope>NUCLEOTIDE SEQUENCE [LARGE SCALE GENOMIC DNA]</scope>
    <source>
        <strain evidence="4 5">GA_2019</strain>
        <tissue evidence="4">Muscle</tissue>
    </source>
</reference>
<dbReference type="Proteomes" id="UP001476798">
    <property type="component" value="Unassembled WGS sequence"/>
</dbReference>
<gene>
    <name evidence="4" type="ORF">GOODEAATRI_025463</name>
</gene>
<proteinExistence type="predicted"/>
<comment type="caution">
    <text evidence="4">The sequence shown here is derived from an EMBL/GenBank/DDBJ whole genome shotgun (WGS) entry which is preliminary data.</text>
</comment>
<dbReference type="InterPro" id="IPR013106">
    <property type="entry name" value="Ig_V-set"/>
</dbReference>
<dbReference type="InterPro" id="IPR007110">
    <property type="entry name" value="Ig-like_dom"/>
</dbReference>
<evidence type="ECO:0000259" key="3">
    <source>
        <dbReference type="PROSITE" id="PS50835"/>
    </source>
</evidence>
<feature type="domain" description="Ig-like" evidence="3">
    <location>
        <begin position="16"/>
        <end position="123"/>
    </location>
</feature>
<feature type="transmembrane region" description="Helical" evidence="1">
    <location>
        <begin position="236"/>
        <end position="261"/>
    </location>
</feature>
<accession>A0ABV0PH51</accession>
<protein>
    <recommendedName>
        <fullName evidence="3">Ig-like domain-containing protein</fullName>
    </recommendedName>
</protein>
<dbReference type="PROSITE" id="PS50835">
    <property type="entry name" value="IG_LIKE"/>
    <property type="match status" value="2"/>
</dbReference>
<dbReference type="SUPFAM" id="SSF48726">
    <property type="entry name" value="Immunoglobulin"/>
    <property type="match status" value="2"/>
</dbReference>
<dbReference type="SMART" id="SM00409">
    <property type="entry name" value="IG"/>
    <property type="match status" value="1"/>
</dbReference>
<feature type="non-terminal residue" evidence="4">
    <location>
        <position position="287"/>
    </location>
</feature>
<feature type="chain" id="PRO_5046160386" description="Ig-like domain-containing protein" evidence="2">
    <location>
        <begin position="22"/>
        <end position="287"/>
    </location>
</feature>
<keyword evidence="1" id="KW-1133">Transmembrane helix</keyword>
<dbReference type="Gene3D" id="2.60.40.10">
    <property type="entry name" value="Immunoglobulins"/>
    <property type="match status" value="2"/>
</dbReference>
<evidence type="ECO:0000256" key="1">
    <source>
        <dbReference type="SAM" id="Phobius"/>
    </source>
</evidence>
<dbReference type="PANTHER" id="PTHR46942">
    <property type="entry name" value="SIALIC ACID-BINDING IG-LIKE LECTIN 15"/>
    <property type="match status" value="1"/>
</dbReference>
<dbReference type="PANTHER" id="PTHR46942:SF1">
    <property type="entry name" value="SIALIC ACID-BINDING IG-LIKE LECTIN 15"/>
    <property type="match status" value="1"/>
</dbReference>
<name>A0ABV0PH51_9TELE</name>
<dbReference type="InterPro" id="IPR003599">
    <property type="entry name" value="Ig_sub"/>
</dbReference>
<evidence type="ECO:0000313" key="4">
    <source>
        <dbReference type="EMBL" id="MEQ2182754.1"/>
    </source>
</evidence>
<dbReference type="Pfam" id="PF07679">
    <property type="entry name" value="I-set"/>
    <property type="match status" value="1"/>
</dbReference>
<sequence>MDQQTLCFSLILIISGSVSVAWKMTCSPKVTASRGEDVVLNCSISPDKLKSFESITVKWIARDQHADPFFTCSVRYNSLEGPNDCLASILQFSLLGDPRRGELSLLITNVQLTNEGTFFCKVELDRWQILQEKIRLDVKGKPQILSLSVENATCAQKSSVSQWLKCEVEGNPLPKVVWLSPSKRLLEDQGRSLHSGEWRRTACVPYLKEDQVITCRAENSEGHAEKDFPESEDVRIIVIVVSVIVMMLLSAVFIIIVIMCLRKHRQKQASDRGAELQPVYSEINCDP</sequence>
<dbReference type="Pfam" id="PF07686">
    <property type="entry name" value="V-set"/>
    <property type="match status" value="1"/>
</dbReference>
<dbReference type="InterPro" id="IPR013783">
    <property type="entry name" value="Ig-like_fold"/>
</dbReference>
<feature type="signal peptide" evidence="2">
    <location>
        <begin position="1"/>
        <end position="21"/>
    </location>
</feature>
<keyword evidence="1" id="KW-0812">Transmembrane</keyword>
<organism evidence="4 5">
    <name type="scientific">Goodea atripinnis</name>
    <dbReference type="NCBI Taxonomy" id="208336"/>
    <lineage>
        <taxon>Eukaryota</taxon>
        <taxon>Metazoa</taxon>
        <taxon>Chordata</taxon>
        <taxon>Craniata</taxon>
        <taxon>Vertebrata</taxon>
        <taxon>Euteleostomi</taxon>
        <taxon>Actinopterygii</taxon>
        <taxon>Neopterygii</taxon>
        <taxon>Teleostei</taxon>
        <taxon>Neoteleostei</taxon>
        <taxon>Acanthomorphata</taxon>
        <taxon>Ovalentaria</taxon>
        <taxon>Atherinomorphae</taxon>
        <taxon>Cyprinodontiformes</taxon>
        <taxon>Goodeidae</taxon>
        <taxon>Goodea</taxon>
    </lineage>
</organism>